<protein>
    <submittedName>
        <fullName evidence="2">Uncharacterized protein</fullName>
    </submittedName>
</protein>
<evidence type="ECO:0000313" key="2">
    <source>
        <dbReference type="EMBL" id="PRZ05136.1"/>
    </source>
</evidence>
<evidence type="ECO:0000256" key="1">
    <source>
        <dbReference type="SAM" id="SignalP"/>
    </source>
</evidence>
<gene>
    <name evidence="2" type="ORF">BCL65_108116</name>
</gene>
<sequence>MRRKVIAVLVGAALGVGAAVAPAAAASSGSGGEVNHPDVVLYKGQHNKTVKISYSVKKPTSAQIRACFDAQSFPQYGEEYTGWGGFDWTYDVAYHDRYGNYVGGGAYLYPSKAAASGAVTSSRWYDWEQFGRYKAVATVDRDFEVFGVDEDGWDWEHYCQLPDAHYSDTFYFKRATYLGVNVSPEPVRQGRYVTVKGTLKFWNPAYHYGDGATRPLEGKKVKIYFDPAGSRGAVYKGTATVTSKGAFSKKFKQSKSGKWIVKYTGTSTLTSDRAADIVKVK</sequence>
<dbReference type="EMBL" id="PVTX01000008">
    <property type="protein sequence ID" value="PRZ05136.1"/>
    <property type="molecule type" value="Genomic_DNA"/>
</dbReference>
<dbReference type="Proteomes" id="UP000239895">
    <property type="component" value="Unassembled WGS sequence"/>
</dbReference>
<comment type="caution">
    <text evidence="2">The sequence shown here is derived from an EMBL/GenBank/DDBJ whole genome shotgun (WGS) entry which is preliminary data.</text>
</comment>
<reference evidence="2 3" key="1">
    <citation type="submission" date="2018-03" db="EMBL/GenBank/DDBJ databases">
        <title>Comparative analysis of microorganisms from saline springs in Andes Mountain Range, Colombia.</title>
        <authorList>
            <person name="Rubin E."/>
        </authorList>
    </citation>
    <scope>NUCLEOTIDE SEQUENCE [LARGE SCALE GENOMIC DNA]</scope>
    <source>
        <strain evidence="2 3">CG 23</strain>
    </source>
</reference>
<proteinExistence type="predicted"/>
<evidence type="ECO:0000313" key="3">
    <source>
        <dbReference type="Proteomes" id="UP000239895"/>
    </source>
</evidence>
<feature type="chain" id="PRO_5045540379" evidence="1">
    <location>
        <begin position="24"/>
        <end position="281"/>
    </location>
</feature>
<organism evidence="2 3">
    <name type="scientific">Isoptericola halotolerans</name>
    <dbReference type="NCBI Taxonomy" id="300560"/>
    <lineage>
        <taxon>Bacteria</taxon>
        <taxon>Bacillati</taxon>
        <taxon>Actinomycetota</taxon>
        <taxon>Actinomycetes</taxon>
        <taxon>Micrococcales</taxon>
        <taxon>Promicromonosporaceae</taxon>
        <taxon>Isoptericola</taxon>
    </lineage>
</organism>
<feature type="signal peptide" evidence="1">
    <location>
        <begin position="1"/>
        <end position="23"/>
    </location>
</feature>
<name>A0ABX5EG79_9MICO</name>
<keyword evidence="3" id="KW-1185">Reference proteome</keyword>
<accession>A0ABX5EG79</accession>
<keyword evidence="1" id="KW-0732">Signal</keyword>